<dbReference type="InterPro" id="IPR008928">
    <property type="entry name" value="6-hairpin_glycosidase_sf"/>
</dbReference>
<feature type="domain" description="Alpha fucosidase A-like C-terminal" evidence="1">
    <location>
        <begin position="417"/>
        <end position="511"/>
    </location>
</feature>
<gene>
    <name evidence="3" type="ORF">H9853_11845</name>
</gene>
<evidence type="ECO:0000313" key="4">
    <source>
        <dbReference type="Proteomes" id="UP000824156"/>
    </source>
</evidence>
<dbReference type="Pfam" id="PF22124">
    <property type="entry name" value="Glyco_hydro_95_cat"/>
    <property type="match status" value="1"/>
</dbReference>
<keyword evidence="3" id="KW-0378">Hydrolase</keyword>
<dbReference type="PANTHER" id="PTHR31084:SF19">
    <property type="entry name" value="GLYCOSYL HYDROLASE FAMILY 95 N-TERMINAL DOMAIN-CONTAINING PROTEIN"/>
    <property type="match status" value="1"/>
</dbReference>
<dbReference type="Pfam" id="PF21307">
    <property type="entry name" value="Glyco_hydro_95_C"/>
    <property type="match status" value="1"/>
</dbReference>
<reference evidence="3" key="2">
    <citation type="submission" date="2021-04" db="EMBL/GenBank/DDBJ databases">
        <authorList>
            <person name="Gilroy R."/>
        </authorList>
    </citation>
    <scope>NUCLEOTIDE SEQUENCE</scope>
    <source>
        <strain evidence="3">1719</strain>
    </source>
</reference>
<dbReference type="Proteomes" id="UP000824156">
    <property type="component" value="Unassembled WGS sequence"/>
</dbReference>
<feature type="non-terminal residue" evidence="3">
    <location>
        <position position="1"/>
    </location>
</feature>
<dbReference type="InterPro" id="IPR049053">
    <property type="entry name" value="AFCA-like_C"/>
</dbReference>
<feature type="domain" description="Glycosyl hydrolase family 95 catalytic" evidence="2">
    <location>
        <begin position="19"/>
        <end position="415"/>
    </location>
</feature>
<comment type="caution">
    <text evidence="3">The sequence shown here is derived from an EMBL/GenBank/DDBJ whole genome shotgun (WGS) entry which is preliminary data.</text>
</comment>
<dbReference type="EMBL" id="DXEZ01000329">
    <property type="protein sequence ID" value="HIX55704.1"/>
    <property type="molecule type" value="Genomic_DNA"/>
</dbReference>
<dbReference type="GO" id="GO:0004560">
    <property type="term" value="F:alpha-L-fucosidase activity"/>
    <property type="evidence" value="ECO:0007669"/>
    <property type="project" value="TreeGrafter"/>
</dbReference>
<dbReference type="Gene3D" id="1.50.10.10">
    <property type="match status" value="1"/>
</dbReference>
<dbReference type="GO" id="GO:0005975">
    <property type="term" value="P:carbohydrate metabolic process"/>
    <property type="evidence" value="ECO:0007669"/>
    <property type="project" value="InterPro"/>
</dbReference>
<accession>A0A9D2B0A0</accession>
<dbReference type="PANTHER" id="PTHR31084">
    <property type="entry name" value="ALPHA-L-FUCOSIDASE 2"/>
    <property type="match status" value="1"/>
</dbReference>
<dbReference type="InterPro" id="IPR054363">
    <property type="entry name" value="GH95_cat"/>
</dbReference>
<sequence>YLNLGNWEKQASFTPNKPFSKVQEQHIKDYQKYFNRVSLQLGDELPNEPTDQFFRKNALPSYNTFSDVLYFQYGRYLMISSSRDDGQDMPSNLQGIWNDSNTPPWESDIHSNINVQMNYWPAETTNLPELHNPFINYIYNESQVQPSWREMAKEQGARGWTMKTQNNIFGYSDWLWNRPANAWYSMHVWDKYQFSLDKSYLKKTAYPIMKGAAEFWLDRLIEDEDGKLVAPNEWSPEHGPWEDGIAYVQQLVWDLFRNTIQAGEILSHDKAFTEKLKATFERLDDGLAIGSWGQLREWKNTEDDPDNKHRHVSHLIALYPGSAISPILDSEYANAARKSLEARGDGGTGWSLAWKISFWARLLDGDHAHQLLRNAMTVIDRNDGKGGIYENLFDAHPPFQIDGNFGATAGIAEMLLQSHLGELHLLPAVPKVWKEGEITGLRARGAHQVDMKWNDLKLTYAKVVAGQSGDCKIRTQEAVSVEGMEGITSQKQKDGSFVTVIPMKKNRSYIISAVNK</sequence>
<proteinExistence type="predicted"/>
<evidence type="ECO:0000259" key="1">
    <source>
        <dbReference type="Pfam" id="PF21307"/>
    </source>
</evidence>
<dbReference type="InterPro" id="IPR012341">
    <property type="entry name" value="6hp_glycosidase-like_sf"/>
</dbReference>
<evidence type="ECO:0000259" key="2">
    <source>
        <dbReference type="Pfam" id="PF22124"/>
    </source>
</evidence>
<evidence type="ECO:0000313" key="3">
    <source>
        <dbReference type="EMBL" id="HIX55704.1"/>
    </source>
</evidence>
<name>A0A9D2B0A0_9SPHI</name>
<dbReference type="SUPFAM" id="SSF48208">
    <property type="entry name" value="Six-hairpin glycosidases"/>
    <property type="match status" value="1"/>
</dbReference>
<organism evidence="3 4">
    <name type="scientific">Candidatus Sphingobacterium stercoripullorum</name>
    <dbReference type="NCBI Taxonomy" id="2838759"/>
    <lineage>
        <taxon>Bacteria</taxon>
        <taxon>Pseudomonadati</taxon>
        <taxon>Bacteroidota</taxon>
        <taxon>Sphingobacteriia</taxon>
        <taxon>Sphingobacteriales</taxon>
        <taxon>Sphingobacteriaceae</taxon>
        <taxon>Sphingobacterium</taxon>
    </lineage>
</organism>
<protein>
    <submittedName>
        <fullName evidence="3">Glycoside hydrolase family 95 protein</fullName>
    </submittedName>
</protein>
<dbReference type="AlphaFoldDB" id="A0A9D2B0A0"/>
<reference evidence="3" key="1">
    <citation type="journal article" date="2021" name="PeerJ">
        <title>Extensive microbial diversity within the chicken gut microbiome revealed by metagenomics and culture.</title>
        <authorList>
            <person name="Gilroy R."/>
            <person name="Ravi A."/>
            <person name="Getino M."/>
            <person name="Pursley I."/>
            <person name="Horton D.L."/>
            <person name="Alikhan N.F."/>
            <person name="Baker D."/>
            <person name="Gharbi K."/>
            <person name="Hall N."/>
            <person name="Watson M."/>
            <person name="Adriaenssens E.M."/>
            <person name="Foster-Nyarko E."/>
            <person name="Jarju S."/>
            <person name="Secka A."/>
            <person name="Antonio M."/>
            <person name="Oren A."/>
            <person name="Chaudhuri R.R."/>
            <person name="La Ragione R."/>
            <person name="Hildebrand F."/>
            <person name="Pallen M.J."/>
        </authorList>
    </citation>
    <scope>NUCLEOTIDE SEQUENCE</scope>
    <source>
        <strain evidence="3">1719</strain>
    </source>
</reference>